<dbReference type="InterPro" id="IPR054443">
    <property type="entry name" value="Y3-like_dom"/>
</dbReference>
<organism evidence="2 3">
    <name type="scientific">Mycena metata</name>
    <dbReference type="NCBI Taxonomy" id="1033252"/>
    <lineage>
        <taxon>Eukaryota</taxon>
        <taxon>Fungi</taxon>
        <taxon>Dikarya</taxon>
        <taxon>Basidiomycota</taxon>
        <taxon>Agaricomycotina</taxon>
        <taxon>Agaricomycetes</taxon>
        <taxon>Agaricomycetidae</taxon>
        <taxon>Agaricales</taxon>
        <taxon>Marasmiineae</taxon>
        <taxon>Mycenaceae</taxon>
        <taxon>Mycena</taxon>
    </lineage>
</organism>
<feature type="domain" description="Glycan binding protein Y3-like" evidence="1">
    <location>
        <begin position="113"/>
        <end position="206"/>
    </location>
</feature>
<dbReference type="AlphaFoldDB" id="A0AAD7K9N6"/>
<gene>
    <name evidence="2" type="ORF">B0H16DRAFT_727472</name>
</gene>
<evidence type="ECO:0000313" key="3">
    <source>
        <dbReference type="Proteomes" id="UP001215598"/>
    </source>
</evidence>
<protein>
    <recommendedName>
        <fullName evidence="1">Glycan binding protein Y3-like domain-containing protein</fullName>
    </recommendedName>
</protein>
<sequence length="212" mass="22099">MPVVSPASADSGDLTVQMKWGMRAHPARPPKVSRWLLHFSGYIKTKETPAPQANEDLPTFLIRLPCFPRYASTATSSSSNWTTTQTLAIAALVSIPASLAQLVICNDAGTVGSCNQFITTFCTSISTVPIAGGDSASRCFTGPGTAGLKCDFTAVNTQNETTHIDLNNCEAALTAAGNQCPLGGSGQFSNGTAVFKYFNDPNTGACAPPCGN</sequence>
<proteinExistence type="predicted"/>
<keyword evidence="3" id="KW-1185">Reference proteome</keyword>
<evidence type="ECO:0000313" key="2">
    <source>
        <dbReference type="EMBL" id="KAJ7779870.1"/>
    </source>
</evidence>
<dbReference type="Proteomes" id="UP001215598">
    <property type="component" value="Unassembled WGS sequence"/>
</dbReference>
<reference evidence="2" key="1">
    <citation type="submission" date="2023-03" db="EMBL/GenBank/DDBJ databases">
        <title>Massive genome expansion in bonnet fungi (Mycena s.s.) driven by repeated elements and novel gene families across ecological guilds.</title>
        <authorList>
            <consortium name="Lawrence Berkeley National Laboratory"/>
            <person name="Harder C.B."/>
            <person name="Miyauchi S."/>
            <person name="Viragh M."/>
            <person name="Kuo A."/>
            <person name="Thoen E."/>
            <person name="Andreopoulos B."/>
            <person name="Lu D."/>
            <person name="Skrede I."/>
            <person name="Drula E."/>
            <person name="Henrissat B."/>
            <person name="Morin E."/>
            <person name="Kohler A."/>
            <person name="Barry K."/>
            <person name="LaButti K."/>
            <person name="Morin E."/>
            <person name="Salamov A."/>
            <person name="Lipzen A."/>
            <person name="Mereny Z."/>
            <person name="Hegedus B."/>
            <person name="Baldrian P."/>
            <person name="Stursova M."/>
            <person name="Weitz H."/>
            <person name="Taylor A."/>
            <person name="Grigoriev I.V."/>
            <person name="Nagy L.G."/>
            <person name="Martin F."/>
            <person name="Kauserud H."/>
        </authorList>
    </citation>
    <scope>NUCLEOTIDE SEQUENCE</scope>
    <source>
        <strain evidence="2">CBHHK182m</strain>
    </source>
</reference>
<accession>A0AAD7K9N6</accession>
<evidence type="ECO:0000259" key="1">
    <source>
        <dbReference type="Pfam" id="PF22803"/>
    </source>
</evidence>
<name>A0AAD7K9N6_9AGAR</name>
<dbReference type="Pfam" id="PF22803">
    <property type="entry name" value="GBD_Y3"/>
    <property type="match status" value="1"/>
</dbReference>
<dbReference type="EMBL" id="JARKIB010000005">
    <property type="protein sequence ID" value="KAJ7779870.1"/>
    <property type="molecule type" value="Genomic_DNA"/>
</dbReference>
<comment type="caution">
    <text evidence="2">The sequence shown here is derived from an EMBL/GenBank/DDBJ whole genome shotgun (WGS) entry which is preliminary data.</text>
</comment>